<sequence length="121" mass="12962">MLNIKRAKDGGGNDRPAGGEQGGGRRGLTGGRLQEAPAVGDSRQWEETTNAGRKRAKQRRQEAIRAGGQSGQAATAVQSTTTERRPRVKVPTTGEIRTTEDDGRPMSLLAPDGEMDHGERK</sequence>
<reference evidence="2 3" key="1">
    <citation type="submission" date="2024-01" db="EMBL/GenBank/DDBJ databases">
        <title>Genome assemblies of Stephania.</title>
        <authorList>
            <person name="Yang L."/>
        </authorList>
    </citation>
    <scope>NUCLEOTIDE SEQUENCE [LARGE SCALE GENOMIC DNA]</scope>
    <source>
        <strain evidence="2">JXDWG</strain>
        <tissue evidence="2">Leaf</tissue>
    </source>
</reference>
<feature type="compositionally biased region" description="Gly residues" evidence="1">
    <location>
        <begin position="19"/>
        <end position="30"/>
    </location>
</feature>
<dbReference type="Proteomes" id="UP001419268">
    <property type="component" value="Unassembled WGS sequence"/>
</dbReference>
<dbReference type="EMBL" id="JBBNAG010000004">
    <property type="protein sequence ID" value="KAK9140898.1"/>
    <property type="molecule type" value="Genomic_DNA"/>
</dbReference>
<proteinExistence type="predicted"/>
<feature type="compositionally biased region" description="Basic and acidic residues" evidence="1">
    <location>
        <begin position="1"/>
        <end position="12"/>
    </location>
</feature>
<feature type="region of interest" description="Disordered" evidence="1">
    <location>
        <begin position="1"/>
        <end position="121"/>
    </location>
</feature>
<name>A0AAP0JWM2_9MAGN</name>
<evidence type="ECO:0000313" key="3">
    <source>
        <dbReference type="Proteomes" id="UP001419268"/>
    </source>
</evidence>
<protein>
    <submittedName>
        <fullName evidence="2">Uncharacterized protein</fullName>
    </submittedName>
</protein>
<accession>A0AAP0JWM2</accession>
<evidence type="ECO:0000313" key="2">
    <source>
        <dbReference type="EMBL" id="KAK9140898.1"/>
    </source>
</evidence>
<feature type="compositionally biased region" description="Polar residues" evidence="1">
    <location>
        <begin position="71"/>
        <end position="81"/>
    </location>
</feature>
<gene>
    <name evidence="2" type="ORF">Scep_010579</name>
</gene>
<dbReference type="AlphaFoldDB" id="A0AAP0JWM2"/>
<keyword evidence="3" id="KW-1185">Reference proteome</keyword>
<evidence type="ECO:0000256" key="1">
    <source>
        <dbReference type="SAM" id="MobiDB-lite"/>
    </source>
</evidence>
<comment type="caution">
    <text evidence="2">The sequence shown here is derived from an EMBL/GenBank/DDBJ whole genome shotgun (WGS) entry which is preliminary data.</text>
</comment>
<organism evidence="2 3">
    <name type="scientific">Stephania cephalantha</name>
    <dbReference type="NCBI Taxonomy" id="152367"/>
    <lineage>
        <taxon>Eukaryota</taxon>
        <taxon>Viridiplantae</taxon>
        <taxon>Streptophyta</taxon>
        <taxon>Embryophyta</taxon>
        <taxon>Tracheophyta</taxon>
        <taxon>Spermatophyta</taxon>
        <taxon>Magnoliopsida</taxon>
        <taxon>Ranunculales</taxon>
        <taxon>Menispermaceae</taxon>
        <taxon>Menispermoideae</taxon>
        <taxon>Cissampelideae</taxon>
        <taxon>Stephania</taxon>
    </lineage>
</organism>